<keyword evidence="1 4" id="KW-0808">Transferase</keyword>
<dbReference type="EMBL" id="CP034669">
    <property type="protein sequence ID" value="QAT85077.1"/>
    <property type="molecule type" value="Genomic_DNA"/>
</dbReference>
<dbReference type="CDD" id="cd04301">
    <property type="entry name" value="NAT_SF"/>
    <property type="match status" value="1"/>
</dbReference>
<protein>
    <submittedName>
        <fullName evidence="4">Mycothiol acetyltransferase</fullName>
    </submittedName>
</protein>
<dbReference type="SUPFAM" id="SSF55729">
    <property type="entry name" value="Acyl-CoA N-acyltransferases (Nat)"/>
    <property type="match status" value="1"/>
</dbReference>
<dbReference type="Proteomes" id="UP000288758">
    <property type="component" value="Chromosome"/>
</dbReference>
<reference evidence="4 5" key="1">
    <citation type="submission" date="2018-12" db="EMBL/GenBank/DDBJ databases">
        <title>Complete Genome Sequence of the Corallopyronin A producing Myxobacterium Corallococcus coralloides B035.</title>
        <authorList>
            <person name="Bouhired S.M."/>
            <person name="Rupp O."/>
            <person name="Blom J."/>
            <person name="Schaeberle T.F."/>
            <person name="Kehraus S."/>
            <person name="Schiefer A."/>
            <person name="Pfarr K."/>
            <person name="Goesmann A."/>
            <person name="Hoerauf A."/>
            <person name="Koenig G.M."/>
        </authorList>
    </citation>
    <scope>NUCLEOTIDE SEQUENCE [LARGE SCALE GENOMIC DNA]</scope>
    <source>
        <strain evidence="4 5">B035</strain>
    </source>
</reference>
<accession>A0A410RT55</accession>
<evidence type="ECO:0000313" key="4">
    <source>
        <dbReference type="EMBL" id="QAT85077.1"/>
    </source>
</evidence>
<evidence type="ECO:0000313" key="5">
    <source>
        <dbReference type="Proteomes" id="UP000288758"/>
    </source>
</evidence>
<dbReference type="RefSeq" id="WP_240672917.1">
    <property type="nucleotide sequence ID" value="NZ_CP034669.1"/>
</dbReference>
<evidence type="ECO:0000256" key="2">
    <source>
        <dbReference type="ARBA" id="ARBA00023315"/>
    </source>
</evidence>
<dbReference type="Pfam" id="PF00583">
    <property type="entry name" value="Acetyltransf_1"/>
    <property type="match status" value="1"/>
</dbReference>
<proteinExistence type="predicted"/>
<dbReference type="InterPro" id="IPR016181">
    <property type="entry name" value="Acyl_CoA_acyltransferase"/>
</dbReference>
<gene>
    <name evidence="4" type="primary">mshD_1</name>
    <name evidence="4" type="ORF">EJ065_3516</name>
</gene>
<name>A0A410RT55_CORCK</name>
<dbReference type="Gene3D" id="3.40.630.30">
    <property type="match status" value="1"/>
</dbReference>
<dbReference type="PROSITE" id="PS51186">
    <property type="entry name" value="GNAT"/>
    <property type="match status" value="1"/>
</dbReference>
<dbReference type="GO" id="GO:0016747">
    <property type="term" value="F:acyltransferase activity, transferring groups other than amino-acyl groups"/>
    <property type="evidence" value="ECO:0007669"/>
    <property type="project" value="InterPro"/>
</dbReference>
<organism evidence="4 5">
    <name type="scientific">Corallococcus coralloides</name>
    <name type="common">Myxococcus coralloides</name>
    <dbReference type="NCBI Taxonomy" id="184914"/>
    <lineage>
        <taxon>Bacteria</taxon>
        <taxon>Pseudomonadati</taxon>
        <taxon>Myxococcota</taxon>
        <taxon>Myxococcia</taxon>
        <taxon>Myxococcales</taxon>
        <taxon>Cystobacterineae</taxon>
        <taxon>Myxococcaceae</taxon>
        <taxon>Corallococcus</taxon>
    </lineage>
</organism>
<dbReference type="AlphaFoldDB" id="A0A410RT55"/>
<feature type="domain" description="N-acetyltransferase" evidence="3">
    <location>
        <begin position="152"/>
        <end position="311"/>
    </location>
</feature>
<evidence type="ECO:0000256" key="1">
    <source>
        <dbReference type="ARBA" id="ARBA00022679"/>
    </source>
</evidence>
<keyword evidence="2" id="KW-0012">Acyltransferase</keyword>
<sequence length="311" mass="34807">MDAKAYRWLINELDKWRVPVDLQALHKRGPEVFDALVAILEQGQLSIRQRKNALWALSDLCMKRGAFLERNTLLDRLAKTLVVGDEQELREVAARVLVHQFFQQEGHAELRPLLSAEELKSLLERAEALGLSDEVRDHVWYRFNGITARRRFHIRRVYDADGVILEDIRRAAFEPVFASFRSLLGDEIYELAQAKQDAGQSDLLRGLIAPDSGWDVFVAEVEMRVVGFVAVKVDPETFIGEIGLNAVHPAHAGHGVGTALYEYALGHMKRAGARVATVATGGDASHAPARRAYEKAGFHAAIPSVWLCRLL</sequence>
<dbReference type="InterPro" id="IPR000182">
    <property type="entry name" value="GNAT_dom"/>
</dbReference>
<dbReference type="InterPro" id="IPR050680">
    <property type="entry name" value="YpeA/RimI_acetyltransf"/>
</dbReference>
<dbReference type="PANTHER" id="PTHR43420">
    <property type="entry name" value="ACETYLTRANSFERASE"/>
    <property type="match status" value="1"/>
</dbReference>
<evidence type="ECO:0000259" key="3">
    <source>
        <dbReference type="PROSITE" id="PS51186"/>
    </source>
</evidence>